<comment type="caution">
    <text evidence="2">The sequence shown here is derived from an EMBL/GenBank/DDBJ whole genome shotgun (WGS) entry which is preliminary data.</text>
</comment>
<accession>A0A375E3P6</accession>
<protein>
    <submittedName>
        <fullName evidence="2">Uncharacterized protein</fullName>
    </submittedName>
</protein>
<dbReference type="AlphaFoldDB" id="A0A375E3P6"/>
<proteinExistence type="predicted"/>
<reference evidence="2" key="1">
    <citation type="submission" date="2018-01" db="EMBL/GenBank/DDBJ databases">
        <authorList>
            <person name="Clerissi C."/>
        </authorList>
    </citation>
    <scope>NUCLEOTIDE SEQUENCE</scope>
    <source>
        <strain evidence="2">Cupriavidus taiwanensis STM 8556</strain>
    </source>
</reference>
<gene>
    <name evidence="2" type="ORF">CBM2613_A330180</name>
</gene>
<evidence type="ECO:0000313" key="2">
    <source>
        <dbReference type="EMBL" id="SOZ62754.1"/>
    </source>
</evidence>
<organism evidence="2">
    <name type="scientific">Cupriavidus taiwanensis</name>
    <dbReference type="NCBI Taxonomy" id="164546"/>
    <lineage>
        <taxon>Bacteria</taxon>
        <taxon>Pseudomonadati</taxon>
        <taxon>Pseudomonadota</taxon>
        <taxon>Betaproteobacteria</taxon>
        <taxon>Burkholderiales</taxon>
        <taxon>Burkholderiaceae</taxon>
        <taxon>Cupriavidus</taxon>
    </lineage>
</organism>
<sequence length="61" mass="6635">MARFAFGTPPAGIHPNVLRCGVWHNRPQTVPDLPAPETKKPAPVPVRASSPIKRERRGALS</sequence>
<evidence type="ECO:0000256" key="1">
    <source>
        <dbReference type="SAM" id="MobiDB-lite"/>
    </source>
</evidence>
<dbReference type="EMBL" id="OFTH01000027">
    <property type="protein sequence ID" value="SOZ62754.1"/>
    <property type="molecule type" value="Genomic_DNA"/>
</dbReference>
<feature type="region of interest" description="Disordered" evidence="1">
    <location>
        <begin position="25"/>
        <end position="61"/>
    </location>
</feature>
<name>A0A375E3P6_9BURK</name>
<dbReference type="Proteomes" id="UP000256952">
    <property type="component" value="Chromosome CBM2613_a"/>
</dbReference>